<accession>A0A835NTR3</accession>
<organism evidence="1">
    <name type="scientific">Lamprotornis superbus</name>
    <dbReference type="NCBI Taxonomy" id="245042"/>
    <lineage>
        <taxon>Eukaryota</taxon>
        <taxon>Metazoa</taxon>
        <taxon>Chordata</taxon>
        <taxon>Craniata</taxon>
        <taxon>Vertebrata</taxon>
        <taxon>Euteleostomi</taxon>
        <taxon>Archelosauria</taxon>
        <taxon>Archosauria</taxon>
        <taxon>Dinosauria</taxon>
        <taxon>Saurischia</taxon>
        <taxon>Theropoda</taxon>
        <taxon>Coelurosauria</taxon>
        <taxon>Aves</taxon>
        <taxon>Neognathae</taxon>
        <taxon>Neoaves</taxon>
        <taxon>Telluraves</taxon>
        <taxon>Australaves</taxon>
        <taxon>Passeriformes</taxon>
        <taxon>Sturnidae</taxon>
        <taxon>Lamprotornis</taxon>
    </lineage>
</organism>
<dbReference type="OrthoDB" id="511529at2759"/>
<dbReference type="EMBL" id="JADDUC020000007">
    <property type="protein sequence ID" value="KAI1237542.1"/>
    <property type="molecule type" value="Genomic_DNA"/>
</dbReference>
<dbReference type="AlphaFoldDB" id="A0A835NTR3"/>
<feature type="non-terminal residue" evidence="1">
    <location>
        <position position="130"/>
    </location>
</feature>
<reference evidence="2 3" key="2">
    <citation type="journal article" date="2021" name="J. Hered.">
        <title>Feather Gene Expression Elucidates the Developmental Basis of Plumage Iridescence in African Starlings.</title>
        <authorList>
            <person name="Rubenstein D.R."/>
            <person name="Corvelo A."/>
            <person name="MacManes M.D."/>
            <person name="Maia R."/>
            <person name="Narzisi G."/>
            <person name="Rousaki A."/>
            <person name="Vandenabeele P."/>
            <person name="Shawkey M.D."/>
            <person name="Solomon J."/>
        </authorList>
    </citation>
    <scope>NUCLEOTIDE SEQUENCE [LARGE SCALE GENOMIC DNA]</scope>
    <source>
        <strain evidence="2">SS15</strain>
    </source>
</reference>
<evidence type="ECO:0000313" key="2">
    <source>
        <dbReference type="EMBL" id="KAI1237542.1"/>
    </source>
</evidence>
<gene>
    <name evidence="2" type="ORF">IHE44_0013621</name>
    <name evidence="1" type="ORF">IHE44_012102</name>
</gene>
<dbReference type="Proteomes" id="UP000618051">
    <property type="component" value="Unassembled WGS sequence"/>
</dbReference>
<feature type="non-terminal residue" evidence="1">
    <location>
        <position position="1"/>
    </location>
</feature>
<name>A0A835NTR3_9PASS</name>
<evidence type="ECO:0000313" key="1">
    <source>
        <dbReference type="EMBL" id="KAG0120746.1"/>
    </source>
</evidence>
<reference evidence="1" key="1">
    <citation type="submission" date="2020-10" db="EMBL/GenBank/DDBJ databases">
        <title>Feather gene expression reveals the developmental basis of iridescence in African starlings.</title>
        <authorList>
            <person name="Rubenstein D.R."/>
        </authorList>
    </citation>
    <scope>NUCLEOTIDE SEQUENCE</scope>
    <source>
        <strain evidence="1">SS15</strain>
        <tissue evidence="1">Liver</tissue>
    </source>
</reference>
<dbReference type="EMBL" id="JADDUC010000059">
    <property type="protein sequence ID" value="KAG0120746.1"/>
    <property type="molecule type" value="Genomic_DNA"/>
</dbReference>
<comment type="caution">
    <text evidence="1">The sequence shown here is derived from an EMBL/GenBank/DDBJ whole genome shotgun (WGS) entry which is preliminary data.</text>
</comment>
<protein>
    <submittedName>
        <fullName evidence="1">Transcription factor IIIB 90 kDa subunit</fullName>
    </submittedName>
</protein>
<sequence length="130" mass="14447">CVKLLCNFSDVQLFFFSFFLCRLRPLISTQFAKKAATEEVTFPNAQAEASDVEKPAAVLVESGPVAYNPDEEVEEEEVEEDEDHCMSALQLLGGNDFLKYLTVEGNVGSEELSSTVSLVRFLWKEGEDLG</sequence>
<evidence type="ECO:0000313" key="3">
    <source>
        <dbReference type="Proteomes" id="UP000618051"/>
    </source>
</evidence>
<reference evidence="2" key="3">
    <citation type="submission" date="2022-01" db="EMBL/GenBank/DDBJ databases">
        <authorList>
            <person name="Rubenstein D.R."/>
        </authorList>
    </citation>
    <scope>NUCLEOTIDE SEQUENCE</scope>
    <source>
        <strain evidence="2">SS15</strain>
        <tissue evidence="2">Liver</tissue>
    </source>
</reference>
<proteinExistence type="predicted"/>
<keyword evidence="3" id="KW-1185">Reference proteome</keyword>